<protein>
    <submittedName>
        <fullName evidence="4">Unannotated protein</fullName>
    </submittedName>
</protein>
<dbReference type="EMBL" id="CAFBRY010000003">
    <property type="protein sequence ID" value="CAB5136672.1"/>
    <property type="molecule type" value="Genomic_DNA"/>
</dbReference>
<name>A0A6J6Z7M0_9ZZZZ</name>
<keyword evidence="1" id="KW-1133">Transmembrane helix</keyword>
<keyword evidence="1" id="KW-0812">Transmembrane</keyword>
<dbReference type="AlphaFoldDB" id="A0A6J6Z7M0"/>
<feature type="transmembrane region" description="Helical" evidence="1">
    <location>
        <begin position="27"/>
        <end position="46"/>
    </location>
</feature>
<proteinExistence type="predicted"/>
<dbReference type="EMBL" id="CAEZYO010000002">
    <property type="protein sequence ID" value="CAB4721148.1"/>
    <property type="molecule type" value="Genomic_DNA"/>
</dbReference>
<evidence type="ECO:0000313" key="4">
    <source>
        <dbReference type="EMBL" id="CAB4817439.1"/>
    </source>
</evidence>
<accession>A0A6J6Z7M0</accession>
<evidence type="ECO:0000313" key="2">
    <source>
        <dbReference type="EMBL" id="CAB4331409.1"/>
    </source>
</evidence>
<dbReference type="EMBL" id="CAESAH010000003">
    <property type="protein sequence ID" value="CAB4331409.1"/>
    <property type="molecule type" value="Genomic_DNA"/>
</dbReference>
<evidence type="ECO:0000313" key="5">
    <source>
        <dbReference type="EMBL" id="CAB5136672.1"/>
    </source>
</evidence>
<evidence type="ECO:0000313" key="3">
    <source>
        <dbReference type="EMBL" id="CAB4721148.1"/>
    </source>
</evidence>
<gene>
    <name evidence="3" type="ORF">UFOPK2731_00135</name>
    <name evidence="4" type="ORF">UFOPK3161_00322</name>
    <name evidence="2" type="ORF">UFOPK3962_00219</name>
    <name evidence="5" type="ORF">UFOPK4427_00223</name>
</gene>
<reference evidence="4" key="1">
    <citation type="submission" date="2020-05" db="EMBL/GenBank/DDBJ databases">
        <authorList>
            <person name="Chiriac C."/>
            <person name="Salcher M."/>
            <person name="Ghai R."/>
            <person name="Kavagutti S V."/>
        </authorList>
    </citation>
    <scope>NUCLEOTIDE SEQUENCE</scope>
</reference>
<organism evidence="4">
    <name type="scientific">freshwater metagenome</name>
    <dbReference type="NCBI Taxonomy" id="449393"/>
    <lineage>
        <taxon>unclassified sequences</taxon>
        <taxon>metagenomes</taxon>
        <taxon>ecological metagenomes</taxon>
    </lineage>
</organism>
<keyword evidence="1" id="KW-0472">Membrane</keyword>
<sequence length="232" mass="24029">MASNLNSPLSGKVRAGFGGSGRYKNKIVVGTLMIGIVPFVLSTFAASVTVGNGALEFGQGSQQAVACDPNVFAAISEEWHSAPTETDSSAGFFRVKSVTVSNLDLISCKGKKLRIRLIDTNGVEIPIGASADETTMPHVLQISLPDTESPVSTSDAAGLALTYLTGDGTFISSNMDAAVSLNTSGTSVYDGSDLASDSADVTFYLDPTGLIVNIDGQIVGRTTVETVNNPTR</sequence>
<evidence type="ECO:0000256" key="1">
    <source>
        <dbReference type="SAM" id="Phobius"/>
    </source>
</evidence>
<dbReference type="EMBL" id="CAFABC010000004">
    <property type="protein sequence ID" value="CAB4817439.1"/>
    <property type="molecule type" value="Genomic_DNA"/>
</dbReference>